<evidence type="ECO:0000313" key="1">
    <source>
        <dbReference type="EMBL" id="KAI4466385.1"/>
    </source>
</evidence>
<gene>
    <name evidence="1" type="ORF">MML48_3g00019008</name>
</gene>
<evidence type="ECO:0000313" key="2">
    <source>
        <dbReference type="Proteomes" id="UP001056778"/>
    </source>
</evidence>
<organism evidence="1 2">
    <name type="scientific">Holotrichia oblita</name>
    <name type="common">Chafer beetle</name>
    <dbReference type="NCBI Taxonomy" id="644536"/>
    <lineage>
        <taxon>Eukaryota</taxon>
        <taxon>Metazoa</taxon>
        <taxon>Ecdysozoa</taxon>
        <taxon>Arthropoda</taxon>
        <taxon>Hexapoda</taxon>
        <taxon>Insecta</taxon>
        <taxon>Pterygota</taxon>
        <taxon>Neoptera</taxon>
        <taxon>Endopterygota</taxon>
        <taxon>Coleoptera</taxon>
        <taxon>Polyphaga</taxon>
        <taxon>Scarabaeiformia</taxon>
        <taxon>Scarabaeidae</taxon>
        <taxon>Melolonthinae</taxon>
        <taxon>Holotrichia</taxon>
    </lineage>
</organism>
<protein>
    <submittedName>
        <fullName evidence="1">Helix-turn-helix psq domain</fullName>
    </submittedName>
</protein>
<dbReference type="Proteomes" id="UP001056778">
    <property type="component" value="Chromosome 3"/>
</dbReference>
<sequence>MMLIKKKFQIKGDTKLTQYQHDVNIMVTYLEKYLVDEALIKEAIDHYENLFNRSQGHDINKIIASFYGVLRGDVTFFMYWPVLQTVDLFSGSKENDMHYLCAQFTQHSYKKDAEIIRCNDVQEYCYVVYKGKVSKNLDSRHQIESPTPGRYLRLLPDGENETDDNRDGDGTRRTAPYPRQWCGNDPSYNKDDIKVAVRAIKSGRMTIYKASRTYNIPYATIYSHTKGTRGMKKANKGRLTVLTQEQEEELAAGITTLEKWGFGLSKKEVLQMVADFVKENEIKTPFKEGVPGTDWFISFKNRHALSIKIPQSVEYARKKATDPFLIYG</sequence>
<keyword evidence="2" id="KW-1185">Reference proteome</keyword>
<dbReference type="EMBL" id="CM043017">
    <property type="protein sequence ID" value="KAI4466385.1"/>
    <property type="molecule type" value="Genomic_DNA"/>
</dbReference>
<accession>A0ACB9THV9</accession>
<comment type="caution">
    <text evidence="1">The sequence shown here is derived from an EMBL/GenBank/DDBJ whole genome shotgun (WGS) entry which is preliminary data.</text>
</comment>
<name>A0ACB9THV9_HOLOL</name>
<proteinExistence type="predicted"/>
<reference evidence="1" key="1">
    <citation type="submission" date="2022-04" db="EMBL/GenBank/DDBJ databases">
        <title>Chromosome-scale genome assembly of Holotrichia oblita Faldermann.</title>
        <authorList>
            <person name="Rongchong L."/>
        </authorList>
    </citation>
    <scope>NUCLEOTIDE SEQUENCE</scope>
    <source>
        <strain evidence="1">81SQS9</strain>
    </source>
</reference>